<accession>A0A1Y6B9N8</accession>
<evidence type="ECO:0000256" key="14">
    <source>
        <dbReference type="SAM" id="MobiDB-lite"/>
    </source>
</evidence>
<dbReference type="EMBL" id="FWZX01000001">
    <property type="protein sequence ID" value="SME92059.1"/>
    <property type="molecule type" value="Genomic_DNA"/>
</dbReference>
<comment type="subcellular location">
    <subcellularLocation>
        <location evidence="1">Cell inner membrane</location>
        <topology evidence="1">Multi-pass membrane protein</topology>
    </subcellularLocation>
    <subcellularLocation>
        <location evidence="13">Cell membrane</location>
        <topology evidence="13">Multi-pass membrane protein</topology>
    </subcellularLocation>
</comment>
<dbReference type="GO" id="GO:0032977">
    <property type="term" value="F:membrane insertase activity"/>
    <property type="evidence" value="ECO:0007669"/>
    <property type="project" value="InterPro"/>
</dbReference>
<dbReference type="Proteomes" id="UP000192917">
    <property type="component" value="Unassembled WGS sequence"/>
</dbReference>
<keyword evidence="18" id="KW-1185">Reference proteome</keyword>
<keyword evidence="8 13" id="KW-1133">Transmembrane helix</keyword>
<evidence type="ECO:0000256" key="9">
    <source>
        <dbReference type="ARBA" id="ARBA00023136"/>
    </source>
</evidence>
<feature type="transmembrane region" description="Helical" evidence="13">
    <location>
        <begin position="6"/>
        <end position="28"/>
    </location>
</feature>
<dbReference type="STRING" id="560819.SAMN05428998_101462"/>
<feature type="domain" description="Membrane insertase YidC N-terminal" evidence="16">
    <location>
        <begin position="90"/>
        <end position="367"/>
    </location>
</feature>
<evidence type="ECO:0000256" key="13">
    <source>
        <dbReference type="HAMAP-Rule" id="MF_01810"/>
    </source>
</evidence>
<feature type="transmembrane region" description="Helical" evidence="13">
    <location>
        <begin position="547"/>
        <end position="567"/>
    </location>
</feature>
<dbReference type="Gene3D" id="2.70.98.90">
    <property type="match status" value="1"/>
</dbReference>
<protein>
    <recommendedName>
        <fullName evidence="3 13">Membrane protein insertase YidC</fullName>
    </recommendedName>
    <alternativeName>
        <fullName evidence="12 13">Foldase YidC</fullName>
    </alternativeName>
    <alternativeName>
        <fullName evidence="11 13">Membrane integrase YidC</fullName>
    </alternativeName>
    <alternativeName>
        <fullName evidence="13">Membrane protein YidC</fullName>
    </alternativeName>
</protein>
<dbReference type="NCBIfam" id="NF002353">
    <property type="entry name" value="PRK01318.1-4"/>
    <property type="match status" value="1"/>
</dbReference>
<reference evidence="17 18" key="1">
    <citation type="submission" date="2017-04" db="EMBL/GenBank/DDBJ databases">
        <authorList>
            <person name="Afonso C.L."/>
            <person name="Miller P.J."/>
            <person name="Scott M.A."/>
            <person name="Spackman E."/>
            <person name="Goraichik I."/>
            <person name="Dimitrov K.M."/>
            <person name="Suarez D.L."/>
            <person name="Swayne D.E."/>
        </authorList>
    </citation>
    <scope>NUCLEOTIDE SEQUENCE [LARGE SCALE GENOMIC DNA]</scope>
    <source>
        <strain evidence="17 18">USBA 355</strain>
    </source>
</reference>
<proteinExistence type="inferred from homology"/>
<feature type="region of interest" description="Disordered" evidence="14">
    <location>
        <begin position="33"/>
        <end position="62"/>
    </location>
</feature>
<organism evidence="17 18">
    <name type="scientific">Tistlia consotensis USBA 355</name>
    <dbReference type="NCBI Taxonomy" id="560819"/>
    <lineage>
        <taxon>Bacteria</taxon>
        <taxon>Pseudomonadati</taxon>
        <taxon>Pseudomonadota</taxon>
        <taxon>Alphaproteobacteria</taxon>
        <taxon>Rhodospirillales</taxon>
        <taxon>Rhodovibrionaceae</taxon>
        <taxon>Tistlia</taxon>
    </lineage>
</organism>
<feature type="compositionally biased region" description="Basic residues" evidence="14">
    <location>
        <begin position="634"/>
        <end position="648"/>
    </location>
</feature>
<dbReference type="Pfam" id="PF14849">
    <property type="entry name" value="YidC_periplas"/>
    <property type="match status" value="1"/>
</dbReference>
<gene>
    <name evidence="13" type="primary">yidC</name>
    <name evidence="17" type="ORF">SAMN05428998_101462</name>
</gene>
<dbReference type="InterPro" id="IPR028055">
    <property type="entry name" value="YidC/Oxa/ALB_C"/>
</dbReference>
<keyword evidence="4 13" id="KW-0813">Transport</keyword>
<evidence type="ECO:0000256" key="8">
    <source>
        <dbReference type="ARBA" id="ARBA00022989"/>
    </source>
</evidence>
<dbReference type="GO" id="GO:0005886">
    <property type="term" value="C:plasma membrane"/>
    <property type="evidence" value="ECO:0007669"/>
    <property type="project" value="UniProtKB-SubCell"/>
</dbReference>
<keyword evidence="5 13" id="KW-1003">Cell membrane</keyword>
<evidence type="ECO:0000256" key="10">
    <source>
        <dbReference type="ARBA" id="ARBA00023186"/>
    </source>
</evidence>
<dbReference type="PRINTS" id="PR01900">
    <property type="entry name" value="YIDCPROTEIN"/>
</dbReference>
<evidence type="ECO:0000256" key="2">
    <source>
        <dbReference type="ARBA" id="ARBA00010527"/>
    </source>
</evidence>
<keyword evidence="10 13" id="KW-0143">Chaperone</keyword>
<keyword evidence="7 13" id="KW-0653">Protein transport</keyword>
<dbReference type="NCBIfam" id="TIGR03592">
    <property type="entry name" value="yidC_oxa1_cterm"/>
    <property type="match status" value="1"/>
</dbReference>
<evidence type="ECO:0000313" key="17">
    <source>
        <dbReference type="EMBL" id="SME92059.1"/>
    </source>
</evidence>
<dbReference type="PANTHER" id="PTHR12428">
    <property type="entry name" value="OXA1"/>
    <property type="match status" value="1"/>
</dbReference>
<evidence type="ECO:0000259" key="15">
    <source>
        <dbReference type="Pfam" id="PF02096"/>
    </source>
</evidence>
<name>A0A1Y6B9N8_9PROT</name>
<evidence type="ECO:0000256" key="12">
    <source>
        <dbReference type="ARBA" id="ARBA00033342"/>
    </source>
</evidence>
<feature type="compositionally biased region" description="Polar residues" evidence="14">
    <location>
        <begin position="53"/>
        <end position="62"/>
    </location>
</feature>
<dbReference type="NCBIfam" id="TIGR03593">
    <property type="entry name" value="yidC_nterm"/>
    <property type="match status" value="1"/>
</dbReference>
<evidence type="ECO:0000256" key="11">
    <source>
        <dbReference type="ARBA" id="ARBA00033245"/>
    </source>
</evidence>
<evidence type="ECO:0000256" key="7">
    <source>
        <dbReference type="ARBA" id="ARBA00022927"/>
    </source>
</evidence>
<comment type="function">
    <text evidence="13">Required for the insertion and/or proper folding and/or complex formation of integral membrane proteins into the membrane. Involved in integration of membrane proteins that insert both dependently and independently of the Sec translocase complex, as well as at least some lipoproteins. Aids folding of multispanning membrane proteins.</text>
</comment>
<evidence type="ECO:0000256" key="1">
    <source>
        <dbReference type="ARBA" id="ARBA00004429"/>
    </source>
</evidence>
<evidence type="ECO:0000256" key="3">
    <source>
        <dbReference type="ARBA" id="ARBA00015325"/>
    </source>
</evidence>
<evidence type="ECO:0000256" key="6">
    <source>
        <dbReference type="ARBA" id="ARBA00022692"/>
    </source>
</evidence>
<sequence>MDGDNQRNLLLAIALSVAILFGFQFFFASPEKQQPAQQQASEQADMQPAAPASGSTADHPASTQALDATARAGSIEKLQSREQALKAGPRIMIETPTVTGSISLVGARLDDLVLKRYHDTVDPKSPNIVLLNPSGTADSYFADFGWTAVGKSVDLPGPDTRWQADNQTLTPSTPVTLTWDNGQGLTFEQTYAVDDNYMFTVTQKVKNASGQELQLAPFGLVSRSGTPPTSGYYLLHEGLIGVMGDTLKEVAYKKLREESTISYPSTGGWIGITDKYWMATLVPDQQSAVTGRFVYSDKSGINKYQADFLYDAKTVPAGGSLQSTSRLFAGAKRVNLLDQYRDEYGINKFDRAVDFGWFYFLTKPIFLALHWLHSVVGNFGIAIMILTLGVKLLFFPLANKSYKSMAKMRKLQPQIMQLRERFGDDKQRLNQEVMALYKKEGANPISGCLPVVVQIPVFFSLYKVLFVTIEMRHAPFFGWIHDLSAPDPTTVLNLFGALPWDRPELGALNVLNLGVWPLIMGTTMFLQQRLNPQPADPVQAKLFMFMPIMFTFLLAHFPAGLVIYWSWNNTLSMTQQAIIMKRQGVPFGGKQNMLPTKAGTRAASKGGKPPAKPDDTPPTPALQAANDSGNGGKAAKKGGRSRGRNKSR</sequence>
<evidence type="ECO:0000259" key="16">
    <source>
        <dbReference type="Pfam" id="PF14849"/>
    </source>
</evidence>
<feature type="transmembrane region" description="Helical" evidence="13">
    <location>
        <begin position="355"/>
        <end position="373"/>
    </location>
</feature>
<feature type="region of interest" description="Disordered" evidence="14">
    <location>
        <begin position="589"/>
        <end position="648"/>
    </location>
</feature>
<evidence type="ECO:0000256" key="5">
    <source>
        <dbReference type="ARBA" id="ARBA00022475"/>
    </source>
</evidence>
<dbReference type="AlphaFoldDB" id="A0A1Y6B9N8"/>
<keyword evidence="9 13" id="KW-0472">Membrane</keyword>
<feature type="transmembrane region" description="Helical" evidence="13">
    <location>
        <begin position="505"/>
        <end position="526"/>
    </location>
</feature>
<dbReference type="RefSeq" id="WP_085120800.1">
    <property type="nucleotide sequence ID" value="NZ_FWZX01000001.1"/>
</dbReference>
<dbReference type="InterPro" id="IPR001708">
    <property type="entry name" value="YidC/ALB3/OXA1/COX18"/>
</dbReference>
<evidence type="ECO:0000313" key="18">
    <source>
        <dbReference type="Proteomes" id="UP000192917"/>
    </source>
</evidence>
<dbReference type="InterPro" id="IPR019998">
    <property type="entry name" value="Membr_insert_YidC"/>
</dbReference>
<comment type="subunit">
    <text evidence="13">Interacts with the Sec translocase complex via SecD. Specifically interacts with transmembrane segments of nascent integral membrane proteins during membrane integration.</text>
</comment>
<keyword evidence="6 13" id="KW-0812">Transmembrane</keyword>
<dbReference type="InterPro" id="IPR047196">
    <property type="entry name" value="YidC_ALB_C"/>
</dbReference>
<dbReference type="Pfam" id="PF02096">
    <property type="entry name" value="60KD_IMP"/>
    <property type="match status" value="1"/>
</dbReference>
<dbReference type="InterPro" id="IPR028053">
    <property type="entry name" value="Membr_insert_YidC_N"/>
</dbReference>
<feature type="domain" description="Membrane insertase YidC/Oxa/ALB C-terminal" evidence="15">
    <location>
        <begin position="379"/>
        <end position="581"/>
    </location>
</feature>
<dbReference type="PANTHER" id="PTHR12428:SF65">
    <property type="entry name" value="CYTOCHROME C OXIDASE ASSEMBLY PROTEIN COX18, MITOCHONDRIAL"/>
    <property type="match status" value="1"/>
</dbReference>
<dbReference type="InterPro" id="IPR038221">
    <property type="entry name" value="YidC_periplasmic_sf"/>
</dbReference>
<dbReference type="HAMAP" id="MF_01810">
    <property type="entry name" value="YidC_type1"/>
    <property type="match status" value="1"/>
</dbReference>
<dbReference type="GO" id="GO:0015031">
    <property type="term" value="P:protein transport"/>
    <property type="evidence" value="ECO:0007669"/>
    <property type="project" value="UniProtKB-KW"/>
</dbReference>
<dbReference type="PRINTS" id="PR00701">
    <property type="entry name" value="60KDINNERMP"/>
</dbReference>
<dbReference type="CDD" id="cd19961">
    <property type="entry name" value="EcYidC-like_peri"/>
    <property type="match status" value="1"/>
</dbReference>
<comment type="similarity">
    <text evidence="2 13">Belongs to the OXA1/ALB3/YidC family. Type 1 subfamily.</text>
</comment>
<evidence type="ECO:0000256" key="4">
    <source>
        <dbReference type="ARBA" id="ARBA00022448"/>
    </source>
</evidence>
<dbReference type="GO" id="GO:0051205">
    <property type="term" value="P:protein insertion into membrane"/>
    <property type="evidence" value="ECO:0007669"/>
    <property type="project" value="TreeGrafter"/>
</dbReference>
<feature type="transmembrane region" description="Helical" evidence="13">
    <location>
        <begin position="379"/>
        <end position="399"/>
    </location>
</feature>
<dbReference type="CDD" id="cd20070">
    <property type="entry name" value="5TM_YidC_Alb3"/>
    <property type="match status" value="1"/>
</dbReference>
<feature type="compositionally biased region" description="Low complexity" evidence="14">
    <location>
        <begin position="33"/>
        <end position="44"/>
    </location>
</feature>